<dbReference type="InterPro" id="IPR001789">
    <property type="entry name" value="Sig_transdc_resp-reg_receiver"/>
</dbReference>
<gene>
    <name evidence="7" type="ORF">GXN74_05665</name>
</gene>
<feature type="domain" description="Response regulatory" evidence="4">
    <location>
        <begin position="8"/>
        <end position="131"/>
    </location>
</feature>
<dbReference type="InterPro" id="IPR000014">
    <property type="entry name" value="PAS"/>
</dbReference>
<evidence type="ECO:0000313" key="7">
    <source>
        <dbReference type="EMBL" id="NDL67229.1"/>
    </source>
</evidence>
<dbReference type="Proteomes" id="UP000461585">
    <property type="component" value="Unassembled WGS sequence"/>
</dbReference>
<evidence type="ECO:0000259" key="4">
    <source>
        <dbReference type="PROSITE" id="PS50110"/>
    </source>
</evidence>
<dbReference type="PANTHER" id="PTHR44757">
    <property type="entry name" value="DIGUANYLATE CYCLASE DGCP"/>
    <property type="match status" value="1"/>
</dbReference>
<dbReference type="InterPro" id="IPR000160">
    <property type="entry name" value="GGDEF_dom"/>
</dbReference>
<dbReference type="SUPFAM" id="SSF55073">
    <property type="entry name" value="Nucleotide cyclase"/>
    <property type="match status" value="1"/>
</dbReference>
<dbReference type="SMART" id="SM00448">
    <property type="entry name" value="REC"/>
    <property type="match status" value="1"/>
</dbReference>
<comment type="caution">
    <text evidence="7">The sequence shown here is derived from an EMBL/GenBank/DDBJ whole genome shotgun (WGS) entry which is preliminary data.</text>
</comment>
<dbReference type="SMART" id="SM00267">
    <property type="entry name" value="GGDEF"/>
    <property type="match status" value="1"/>
</dbReference>
<evidence type="ECO:0000313" key="8">
    <source>
        <dbReference type="Proteomes" id="UP000461585"/>
    </source>
</evidence>
<dbReference type="PANTHER" id="PTHR44757:SF2">
    <property type="entry name" value="BIOFILM ARCHITECTURE MAINTENANCE PROTEIN MBAA"/>
    <property type="match status" value="1"/>
</dbReference>
<dbReference type="InterPro" id="IPR043128">
    <property type="entry name" value="Rev_trsase/Diguanyl_cyclase"/>
</dbReference>
<keyword evidence="8" id="KW-1185">Reference proteome</keyword>
<dbReference type="InterPro" id="IPR052155">
    <property type="entry name" value="Biofilm_reg_signaling"/>
</dbReference>
<proteinExistence type="predicted"/>
<dbReference type="PROSITE" id="PS50887">
    <property type="entry name" value="GGDEF"/>
    <property type="match status" value="1"/>
</dbReference>
<dbReference type="Gene3D" id="3.30.450.20">
    <property type="entry name" value="PAS domain"/>
    <property type="match status" value="1"/>
</dbReference>
<dbReference type="SUPFAM" id="SSF52172">
    <property type="entry name" value="CheY-like"/>
    <property type="match status" value="1"/>
</dbReference>
<feature type="domain" description="PAS" evidence="5">
    <location>
        <begin position="150"/>
        <end position="192"/>
    </location>
</feature>
<sequence length="577" mass="66237">MEFKSQKAIICVDDDPYIVNQLEESFNNHLGDEYIIEVAESANELLDIIRSLEEIKIETAVIVSDYLMPRINGVELIDIINKKYPFIKIILLTGNMNMETLENAINSINIYRFIKKPWEEEHLLRTVREAAELHRQEKELDDLHERLKKSEWEKRLILDSISEALFYMDTDLKVLWSNDMAKDFLGREPEGLHCHEIFHAISAPCPDCCAKRTLEGETQLTKEIILEDGRHLFLRFYAVMERDQSRGVVLAVQDITNRKRVEHMNQALLHLARSNNSIHTIHMLYDNAYHVLASLLHVKSFLIAGHVEGKVLAEYVQGAGMEESFIRELIQETDAGIREPEGYHLRREGKGIHYVQPLINRKYMLLHFSPNGYDEALSLQLASAVAEQLSGSMVNIYHLDRITYQANHDALTGLFNRKYLLQRLEGLHQRKRNRDGGEAHNGLAIIDLNRFKSVNDNHGHVAGDQVLRMVAAKMLEATRHEDVLARIGGDEFALLFTIDSEEAARTMLERIREALYEEMQVGDDVLRLGGCLGVALFEGADWEPVEVFKHADEAMYRAKEMGKEEGCVLFFEEGKTD</sequence>
<dbReference type="Pfam" id="PF00990">
    <property type="entry name" value="GGDEF"/>
    <property type="match status" value="1"/>
</dbReference>
<dbReference type="Pfam" id="PF00072">
    <property type="entry name" value="Response_reg"/>
    <property type="match status" value="1"/>
</dbReference>
<dbReference type="Gene3D" id="3.30.70.270">
    <property type="match status" value="1"/>
</dbReference>
<dbReference type="SUPFAM" id="SSF55785">
    <property type="entry name" value="PYP-like sensor domain (PAS domain)"/>
    <property type="match status" value="1"/>
</dbReference>
<evidence type="ECO:0000259" key="5">
    <source>
        <dbReference type="PROSITE" id="PS50112"/>
    </source>
</evidence>
<dbReference type="Gene3D" id="3.40.50.2300">
    <property type="match status" value="1"/>
</dbReference>
<dbReference type="PROSITE" id="PS50110">
    <property type="entry name" value="RESPONSE_REGULATORY"/>
    <property type="match status" value="1"/>
</dbReference>
<protein>
    <recommendedName>
        <fullName evidence="1">Stage 0 sporulation protein A homolog</fullName>
    </recommendedName>
</protein>
<dbReference type="RefSeq" id="WP_162369952.1">
    <property type="nucleotide sequence ID" value="NZ_JAAEEH010000011.1"/>
</dbReference>
<evidence type="ECO:0000256" key="2">
    <source>
        <dbReference type="ARBA" id="ARBA00024867"/>
    </source>
</evidence>
<dbReference type="InterPro" id="IPR013656">
    <property type="entry name" value="PAS_4"/>
</dbReference>
<comment type="function">
    <text evidence="2">May play the central regulatory role in sporulation. It may be an element of the effector pathway responsible for the activation of sporulation genes in response to nutritional stress. Spo0A may act in concert with spo0H (a sigma factor) to control the expression of some genes that are critical to the sporulation process.</text>
</comment>
<evidence type="ECO:0000259" key="6">
    <source>
        <dbReference type="PROSITE" id="PS50887"/>
    </source>
</evidence>
<dbReference type="Pfam" id="PF08448">
    <property type="entry name" value="PAS_4"/>
    <property type="match status" value="1"/>
</dbReference>
<dbReference type="InterPro" id="IPR029787">
    <property type="entry name" value="Nucleotide_cyclase"/>
</dbReference>
<feature type="modified residue" description="4-aspartylphosphate" evidence="3">
    <location>
        <position position="65"/>
    </location>
</feature>
<accession>A0A7X5KMR0</accession>
<dbReference type="CDD" id="cd01949">
    <property type="entry name" value="GGDEF"/>
    <property type="match status" value="1"/>
</dbReference>
<name>A0A7X5KMR0_9FIRM</name>
<dbReference type="AlphaFoldDB" id="A0A7X5KMR0"/>
<dbReference type="NCBIfam" id="TIGR00254">
    <property type="entry name" value="GGDEF"/>
    <property type="match status" value="1"/>
</dbReference>
<dbReference type="InterPro" id="IPR035965">
    <property type="entry name" value="PAS-like_dom_sf"/>
</dbReference>
<evidence type="ECO:0000256" key="3">
    <source>
        <dbReference type="PROSITE-ProRule" id="PRU00169"/>
    </source>
</evidence>
<dbReference type="EMBL" id="JAAEEH010000011">
    <property type="protein sequence ID" value="NDL67229.1"/>
    <property type="molecule type" value="Genomic_DNA"/>
</dbReference>
<dbReference type="GO" id="GO:0000160">
    <property type="term" value="P:phosphorelay signal transduction system"/>
    <property type="evidence" value="ECO:0007669"/>
    <property type="project" value="InterPro"/>
</dbReference>
<evidence type="ECO:0000256" key="1">
    <source>
        <dbReference type="ARBA" id="ARBA00018672"/>
    </source>
</evidence>
<reference evidence="7 8" key="1">
    <citation type="submission" date="2020-01" db="EMBL/GenBank/DDBJ databases">
        <title>Anaeroalcalibacter tamaniensis gen. nov., sp. nov., moderately halophilic strictly anaerobic fermenter bacterium from mud volcano of Taman peninsula.</title>
        <authorList>
            <person name="Frolova A."/>
            <person name="Merkel A.Y."/>
            <person name="Slobodkin A.I."/>
        </authorList>
    </citation>
    <scope>NUCLEOTIDE SEQUENCE [LARGE SCALE GENOMIC DNA]</scope>
    <source>
        <strain evidence="7 8">F-3ap</strain>
    </source>
</reference>
<feature type="domain" description="GGDEF" evidence="6">
    <location>
        <begin position="439"/>
        <end position="573"/>
    </location>
</feature>
<organism evidence="7 8">
    <name type="scientific">Anaerotalea alkaliphila</name>
    <dbReference type="NCBI Taxonomy" id="2662126"/>
    <lineage>
        <taxon>Bacteria</taxon>
        <taxon>Bacillati</taxon>
        <taxon>Bacillota</taxon>
        <taxon>Clostridia</taxon>
        <taxon>Eubacteriales</taxon>
        <taxon>Anaerotalea</taxon>
    </lineage>
</organism>
<dbReference type="PROSITE" id="PS50112">
    <property type="entry name" value="PAS"/>
    <property type="match status" value="1"/>
</dbReference>
<dbReference type="InterPro" id="IPR011006">
    <property type="entry name" value="CheY-like_superfamily"/>
</dbReference>
<keyword evidence="3" id="KW-0597">Phosphoprotein</keyword>